<dbReference type="SMART" id="SM00100">
    <property type="entry name" value="cNMP"/>
    <property type="match status" value="1"/>
</dbReference>
<keyword evidence="1" id="KW-0805">Transcription regulation</keyword>
<dbReference type="AlphaFoldDB" id="A0A419T5Y2"/>
<evidence type="ECO:0000259" key="4">
    <source>
        <dbReference type="PROSITE" id="PS50042"/>
    </source>
</evidence>
<dbReference type="InterPro" id="IPR036388">
    <property type="entry name" value="WH-like_DNA-bd_sf"/>
</dbReference>
<gene>
    <name evidence="6" type="ORF">BET03_10060</name>
</gene>
<dbReference type="Pfam" id="PF00027">
    <property type="entry name" value="cNMP_binding"/>
    <property type="match status" value="1"/>
</dbReference>
<dbReference type="InterPro" id="IPR036390">
    <property type="entry name" value="WH_DNA-bd_sf"/>
</dbReference>
<keyword evidence="3" id="KW-0804">Transcription</keyword>
<evidence type="ECO:0008006" key="8">
    <source>
        <dbReference type="Google" id="ProtNLM"/>
    </source>
</evidence>
<dbReference type="GO" id="GO:0003677">
    <property type="term" value="F:DNA binding"/>
    <property type="evidence" value="ECO:0007669"/>
    <property type="project" value="UniProtKB-KW"/>
</dbReference>
<name>A0A419T5Y2_9FIRM</name>
<evidence type="ECO:0000313" key="6">
    <source>
        <dbReference type="EMBL" id="RKD32950.1"/>
    </source>
</evidence>
<feature type="domain" description="Cyclic nucleotide-binding" evidence="4">
    <location>
        <begin position="13"/>
        <end position="86"/>
    </location>
</feature>
<dbReference type="Gene3D" id="2.60.120.10">
    <property type="entry name" value="Jelly Rolls"/>
    <property type="match status" value="1"/>
</dbReference>
<evidence type="ECO:0000259" key="5">
    <source>
        <dbReference type="PROSITE" id="PS51063"/>
    </source>
</evidence>
<keyword evidence="2" id="KW-0238">DNA-binding</keyword>
<dbReference type="InterPro" id="IPR014710">
    <property type="entry name" value="RmlC-like_jellyroll"/>
</dbReference>
<protein>
    <recommendedName>
        <fullName evidence="8">Crp/Fnr family transcriptional regulator</fullName>
    </recommendedName>
</protein>
<dbReference type="SUPFAM" id="SSF51206">
    <property type="entry name" value="cAMP-binding domain-like"/>
    <property type="match status" value="1"/>
</dbReference>
<evidence type="ECO:0000256" key="2">
    <source>
        <dbReference type="ARBA" id="ARBA00023125"/>
    </source>
</evidence>
<dbReference type="InterPro" id="IPR000595">
    <property type="entry name" value="cNMP-bd_dom"/>
</dbReference>
<keyword evidence="7" id="KW-1185">Reference proteome</keyword>
<evidence type="ECO:0000256" key="3">
    <source>
        <dbReference type="ARBA" id="ARBA00023163"/>
    </source>
</evidence>
<reference evidence="6 7" key="1">
    <citation type="submission" date="2016-08" db="EMBL/GenBank/DDBJ databases">
        <title>Novel Firmicutes and Novel Genomes.</title>
        <authorList>
            <person name="Poppleton D.I."/>
            <person name="Gribaldo S."/>
        </authorList>
    </citation>
    <scope>NUCLEOTIDE SEQUENCE [LARGE SCALE GENOMIC DNA]</scope>
    <source>
        <strain evidence="6 7">CTT3</strain>
    </source>
</reference>
<comment type="caution">
    <text evidence="6">The sequence shown here is derived from an EMBL/GenBank/DDBJ whole genome shotgun (WGS) entry which is preliminary data.</text>
</comment>
<dbReference type="Proteomes" id="UP000284177">
    <property type="component" value="Unassembled WGS sequence"/>
</dbReference>
<dbReference type="InterPro" id="IPR012318">
    <property type="entry name" value="HTH_CRP"/>
</dbReference>
<dbReference type="GO" id="GO:0005829">
    <property type="term" value="C:cytosol"/>
    <property type="evidence" value="ECO:0007669"/>
    <property type="project" value="TreeGrafter"/>
</dbReference>
<dbReference type="RefSeq" id="WP_120168117.1">
    <property type="nucleotide sequence ID" value="NZ_MCIB01000008.1"/>
</dbReference>
<dbReference type="EMBL" id="MCIB01000008">
    <property type="protein sequence ID" value="RKD32950.1"/>
    <property type="molecule type" value="Genomic_DNA"/>
</dbReference>
<proteinExistence type="predicted"/>
<dbReference type="CDD" id="cd00038">
    <property type="entry name" value="CAP_ED"/>
    <property type="match status" value="1"/>
</dbReference>
<dbReference type="Gene3D" id="1.10.10.10">
    <property type="entry name" value="Winged helix-like DNA-binding domain superfamily/Winged helix DNA-binding domain"/>
    <property type="match status" value="1"/>
</dbReference>
<dbReference type="PROSITE" id="PS51063">
    <property type="entry name" value="HTH_CRP_2"/>
    <property type="match status" value="1"/>
</dbReference>
<dbReference type="SUPFAM" id="SSF46785">
    <property type="entry name" value="Winged helix' DNA-binding domain"/>
    <property type="match status" value="1"/>
</dbReference>
<evidence type="ECO:0000313" key="7">
    <source>
        <dbReference type="Proteomes" id="UP000284177"/>
    </source>
</evidence>
<dbReference type="InterPro" id="IPR050397">
    <property type="entry name" value="Env_Response_Regulators"/>
</dbReference>
<dbReference type="SMART" id="SM00419">
    <property type="entry name" value="HTH_CRP"/>
    <property type="match status" value="1"/>
</dbReference>
<dbReference type="PANTHER" id="PTHR24567:SF74">
    <property type="entry name" value="HTH-TYPE TRANSCRIPTIONAL REGULATOR ARCR"/>
    <property type="match status" value="1"/>
</dbReference>
<evidence type="ECO:0000256" key="1">
    <source>
        <dbReference type="ARBA" id="ARBA00023015"/>
    </source>
</evidence>
<sequence length="225" mass="26004">MDNTYKLLKNIETLKNVKDEIIREMATKCIVREYKSEETIFLEGDLVEIIYLISKGKAMVSRFSEEGGEKIIHIFDKGHFINEVSIDGRKTSTSVTIMEDSQLIHFKKKDILSWMEKDFNFNLAIIKSISNKLRSSYRQIRNLGLKKINSRIAARLCKLVRDYGYKGEGLISIELNLTQSQLAAMVGSTRESVSRFLKHLEREGIIEQKNQKISILNFEGLKEYT</sequence>
<dbReference type="PRINTS" id="PR00034">
    <property type="entry name" value="HTHCRP"/>
</dbReference>
<dbReference type="InterPro" id="IPR018490">
    <property type="entry name" value="cNMP-bd_dom_sf"/>
</dbReference>
<dbReference type="PROSITE" id="PS50042">
    <property type="entry name" value="CNMP_BINDING_3"/>
    <property type="match status" value="1"/>
</dbReference>
<dbReference type="PANTHER" id="PTHR24567">
    <property type="entry name" value="CRP FAMILY TRANSCRIPTIONAL REGULATORY PROTEIN"/>
    <property type="match status" value="1"/>
</dbReference>
<organism evidence="6 7">
    <name type="scientific">Thermohalobacter berrensis</name>
    <dbReference type="NCBI Taxonomy" id="99594"/>
    <lineage>
        <taxon>Bacteria</taxon>
        <taxon>Bacillati</taxon>
        <taxon>Bacillota</taxon>
        <taxon>Tissierellia</taxon>
        <taxon>Tissierellales</taxon>
        <taxon>Thermohalobacteraceae</taxon>
        <taxon>Thermohalobacter</taxon>
    </lineage>
</organism>
<accession>A0A419T5Y2</accession>
<dbReference type="OrthoDB" id="1706474at2"/>
<feature type="domain" description="HTH crp-type" evidence="5">
    <location>
        <begin position="146"/>
        <end position="219"/>
    </location>
</feature>
<dbReference type="Pfam" id="PF13545">
    <property type="entry name" value="HTH_Crp_2"/>
    <property type="match status" value="1"/>
</dbReference>
<dbReference type="GO" id="GO:0003700">
    <property type="term" value="F:DNA-binding transcription factor activity"/>
    <property type="evidence" value="ECO:0007669"/>
    <property type="project" value="TreeGrafter"/>
</dbReference>